<dbReference type="GO" id="GO:0008379">
    <property type="term" value="F:thioredoxin peroxidase activity"/>
    <property type="evidence" value="ECO:0007669"/>
    <property type="project" value="TreeGrafter"/>
</dbReference>
<dbReference type="InterPro" id="IPR013766">
    <property type="entry name" value="Thioredoxin_domain"/>
</dbReference>
<evidence type="ECO:0000256" key="5">
    <source>
        <dbReference type="ARBA" id="ARBA00023002"/>
    </source>
</evidence>
<keyword evidence="3" id="KW-0575">Peroxidase</keyword>
<evidence type="ECO:0000313" key="14">
    <source>
        <dbReference type="EMBL" id="RCW38325.1"/>
    </source>
</evidence>
<keyword evidence="7" id="KW-0676">Redox-active center</keyword>
<evidence type="ECO:0000256" key="9">
    <source>
        <dbReference type="ARBA" id="ARBA00038489"/>
    </source>
</evidence>
<dbReference type="EMBL" id="QPIZ01000004">
    <property type="protein sequence ID" value="RCW38325.1"/>
    <property type="molecule type" value="Genomic_DNA"/>
</dbReference>
<feature type="chain" id="PRO_5016917876" description="thioredoxin-dependent peroxiredoxin" evidence="12">
    <location>
        <begin position="21"/>
        <end position="202"/>
    </location>
</feature>
<comment type="similarity">
    <text evidence="9">Belongs to the peroxiredoxin family. BCP/PrxQ subfamily.</text>
</comment>
<evidence type="ECO:0000256" key="11">
    <source>
        <dbReference type="ARBA" id="ARBA00049091"/>
    </source>
</evidence>
<keyword evidence="5" id="KW-0560">Oxidoreductase</keyword>
<dbReference type="GO" id="GO:0005737">
    <property type="term" value="C:cytoplasm"/>
    <property type="evidence" value="ECO:0007669"/>
    <property type="project" value="TreeGrafter"/>
</dbReference>
<dbReference type="PANTHER" id="PTHR42801:SF7">
    <property type="entry name" value="SLL1159 PROTEIN"/>
    <property type="match status" value="1"/>
</dbReference>
<dbReference type="AlphaFoldDB" id="A0A368VDM3"/>
<keyword evidence="6" id="KW-1015">Disulfide bond</keyword>
<dbReference type="SUPFAM" id="SSF52833">
    <property type="entry name" value="Thioredoxin-like"/>
    <property type="match status" value="1"/>
</dbReference>
<evidence type="ECO:0000256" key="7">
    <source>
        <dbReference type="ARBA" id="ARBA00023284"/>
    </source>
</evidence>
<dbReference type="GO" id="GO:0045454">
    <property type="term" value="P:cell redox homeostasis"/>
    <property type="evidence" value="ECO:0007669"/>
    <property type="project" value="TreeGrafter"/>
</dbReference>
<dbReference type="RefSeq" id="WP_114436513.1">
    <property type="nucleotide sequence ID" value="NZ_QPIZ01000004.1"/>
</dbReference>
<feature type="signal peptide" evidence="12">
    <location>
        <begin position="1"/>
        <end position="20"/>
    </location>
</feature>
<organism evidence="14 15">
    <name type="scientific">Marinilabilia salmonicolor</name>
    <dbReference type="NCBI Taxonomy" id="989"/>
    <lineage>
        <taxon>Bacteria</taxon>
        <taxon>Pseudomonadati</taxon>
        <taxon>Bacteroidota</taxon>
        <taxon>Bacteroidia</taxon>
        <taxon>Marinilabiliales</taxon>
        <taxon>Marinilabiliaceae</taxon>
        <taxon>Marinilabilia</taxon>
    </lineage>
</organism>
<dbReference type="Proteomes" id="UP000252733">
    <property type="component" value="Unassembled WGS sequence"/>
</dbReference>
<gene>
    <name evidence="14" type="ORF">DFO77_10483</name>
</gene>
<dbReference type="PANTHER" id="PTHR42801">
    <property type="entry name" value="THIOREDOXIN-DEPENDENT PEROXIDE REDUCTASE"/>
    <property type="match status" value="1"/>
</dbReference>
<sequence>MKKTGLLIFAALLAVSATFAQLPDKAEDISPLLYGEKIPNADLVEADGSSHQLYSLIQEKPSVLLFYRGGWCPYCNRHLAEIRDVEQQVEELGYQILAVSPDSPENLKVTDKDQQLNYRLFSDANGELCKKAGIAFKAPDKYGSMLKEKSGGQNDEGLLPVPAVFVVDHDGVILFEYINPDYSTRLSGGLLLAVLNQFSSEN</sequence>
<dbReference type="PROSITE" id="PS51352">
    <property type="entry name" value="THIOREDOXIN_2"/>
    <property type="match status" value="1"/>
</dbReference>
<evidence type="ECO:0000256" key="1">
    <source>
        <dbReference type="ARBA" id="ARBA00003330"/>
    </source>
</evidence>
<reference evidence="14 15" key="1">
    <citation type="submission" date="2018-07" db="EMBL/GenBank/DDBJ databases">
        <title>Freshwater and sediment microbial communities from various areas in North America, analyzing microbe dynamics in response to fracking.</title>
        <authorList>
            <person name="Lamendella R."/>
        </authorList>
    </citation>
    <scope>NUCLEOTIDE SEQUENCE [LARGE SCALE GENOMIC DNA]</scope>
    <source>
        <strain evidence="14 15">160A</strain>
    </source>
</reference>
<dbReference type="EC" id="1.11.1.24" evidence="2"/>
<evidence type="ECO:0000256" key="10">
    <source>
        <dbReference type="ARBA" id="ARBA00042639"/>
    </source>
</evidence>
<dbReference type="Pfam" id="PF00578">
    <property type="entry name" value="AhpC-TSA"/>
    <property type="match status" value="1"/>
</dbReference>
<evidence type="ECO:0000256" key="8">
    <source>
        <dbReference type="ARBA" id="ARBA00032824"/>
    </source>
</evidence>
<comment type="function">
    <text evidence="1">Thiol-specific peroxidase that catalyzes the reduction of hydrogen peroxide and organic hydroperoxides to water and alcohols, respectively. Plays a role in cell protection against oxidative stress by detoxifying peroxides and as sensor of hydrogen peroxide-mediated signaling events.</text>
</comment>
<feature type="domain" description="Thioredoxin" evidence="13">
    <location>
        <begin position="32"/>
        <end position="200"/>
    </location>
</feature>
<evidence type="ECO:0000256" key="12">
    <source>
        <dbReference type="SAM" id="SignalP"/>
    </source>
</evidence>
<dbReference type="GO" id="GO:0034599">
    <property type="term" value="P:cellular response to oxidative stress"/>
    <property type="evidence" value="ECO:0007669"/>
    <property type="project" value="TreeGrafter"/>
</dbReference>
<evidence type="ECO:0000256" key="6">
    <source>
        <dbReference type="ARBA" id="ARBA00023157"/>
    </source>
</evidence>
<keyword evidence="4" id="KW-0049">Antioxidant</keyword>
<evidence type="ECO:0000256" key="3">
    <source>
        <dbReference type="ARBA" id="ARBA00022559"/>
    </source>
</evidence>
<evidence type="ECO:0000256" key="4">
    <source>
        <dbReference type="ARBA" id="ARBA00022862"/>
    </source>
</evidence>
<comment type="caution">
    <text evidence="14">The sequence shown here is derived from an EMBL/GenBank/DDBJ whole genome shotgun (WGS) entry which is preliminary data.</text>
</comment>
<name>A0A368VDM3_9BACT</name>
<keyword evidence="15" id="KW-1185">Reference proteome</keyword>
<dbReference type="Gene3D" id="3.40.30.10">
    <property type="entry name" value="Glutaredoxin"/>
    <property type="match status" value="1"/>
</dbReference>
<comment type="catalytic activity">
    <reaction evidence="11">
        <text>a hydroperoxide + [thioredoxin]-dithiol = an alcohol + [thioredoxin]-disulfide + H2O</text>
        <dbReference type="Rhea" id="RHEA:62620"/>
        <dbReference type="Rhea" id="RHEA-COMP:10698"/>
        <dbReference type="Rhea" id="RHEA-COMP:10700"/>
        <dbReference type="ChEBI" id="CHEBI:15377"/>
        <dbReference type="ChEBI" id="CHEBI:29950"/>
        <dbReference type="ChEBI" id="CHEBI:30879"/>
        <dbReference type="ChEBI" id="CHEBI:35924"/>
        <dbReference type="ChEBI" id="CHEBI:50058"/>
        <dbReference type="EC" id="1.11.1.24"/>
    </reaction>
</comment>
<dbReference type="InterPro" id="IPR036249">
    <property type="entry name" value="Thioredoxin-like_sf"/>
</dbReference>
<dbReference type="InterPro" id="IPR050924">
    <property type="entry name" value="Peroxiredoxin_BCP/PrxQ"/>
</dbReference>
<proteinExistence type="inferred from homology"/>
<evidence type="ECO:0000256" key="2">
    <source>
        <dbReference type="ARBA" id="ARBA00013017"/>
    </source>
</evidence>
<dbReference type="InterPro" id="IPR000866">
    <property type="entry name" value="AhpC/TSA"/>
</dbReference>
<protein>
    <recommendedName>
        <fullName evidence="2">thioredoxin-dependent peroxiredoxin</fullName>
        <ecNumber evidence="2">1.11.1.24</ecNumber>
    </recommendedName>
    <alternativeName>
        <fullName evidence="8">Thioredoxin peroxidase</fullName>
    </alternativeName>
    <alternativeName>
        <fullName evidence="10">Thioredoxin-dependent peroxiredoxin Bcp</fullName>
    </alternativeName>
</protein>
<accession>A0A368VDM3</accession>
<keyword evidence="12" id="KW-0732">Signal</keyword>
<evidence type="ECO:0000259" key="13">
    <source>
        <dbReference type="PROSITE" id="PS51352"/>
    </source>
</evidence>
<dbReference type="CDD" id="cd02970">
    <property type="entry name" value="PRX_like2"/>
    <property type="match status" value="1"/>
</dbReference>
<evidence type="ECO:0000313" key="15">
    <source>
        <dbReference type="Proteomes" id="UP000252733"/>
    </source>
</evidence>